<gene>
    <name evidence="5 8" type="primary">rpsB</name>
    <name evidence="8" type="ORF">H8E23_09340</name>
</gene>
<dbReference type="AlphaFoldDB" id="A0A8J6NNK8"/>
<dbReference type="SUPFAM" id="SSF52313">
    <property type="entry name" value="Ribosomal protein S2"/>
    <property type="match status" value="1"/>
</dbReference>
<evidence type="ECO:0000256" key="4">
    <source>
        <dbReference type="ARBA" id="ARBA00035256"/>
    </source>
</evidence>
<evidence type="ECO:0000256" key="3">
    <source>
        <dbReference type="ARBA" id="ARBA00023274"/>
    </source>
</evidence>
<dbReference type="Proteomes" id="UP000603434">
    <property type="component" value="Unassembled WGS sequence"/>
</dbReference>
<dbReference type="EMBL" id="JACNJH010000139">
    <property type="protein sequence ID" value="MBC8361589.1"/>
    <property type="molecule type" value="Genomic_DNA"/>
</dbReference>
<dbReference type="PRINTS" id="PR00395">
    <property type="entry name" value="RIBOSOMALS2"/>
</dbReference>
<comment type="caution">
    <text evidence="8">The sequence shown here is derived from an EMBL/GenBank/DDBJ whole genome shotgun (WGS) entry which is preliminary data.</text>
</comment>
<evidence type="ECO:0000256" key="7">
    <source>
        <dbReference type="SAM" id="MobiDB-lite"/>
    </source>
</evidence>
<dbReference type="Pfam" id="PF00318">
    <property type="entry name" value="Ribosomal_S2"/>
    <property type="match status" value="1"/>
</dbReference>
<sequence>MAYITMKELLEAGVHFGHQTKRWNPKMKPYIFGARNGIYIIDLQKTVRMFRTVYDFVVDTTAEGKSLLFVGTKKQARDAIYEESNRCEMYYIHNRWLGGMLTNFQTIRKSIDRLNYLNAIQNDESINLFPKKERLKLLKERLKLDNNLGGIRNMNGLPGALFVVDPKNEAIAVQEGRRLGIPIVAIVDTNCDPDEIDYIIPGNDDAIRAIRLITSRIADACLEGRQRLQEKRQAEADKEIEAESEVVAASVELKPGERKVISDGSGGPVVEIIRRSVPVDARDDEASEDSAKIESKDAIEAELQENDGDDN</sequence>
<comment type="similarity">
    <text evidence="1 5 6">Belongs to the universal ribosomal protein uS2 family.</text>
</comment>
<dbReference type="GO" id="GO:0022627">
    <property type="term" value="C:cytosolic small ribosomal subunit"/>
    <property type="evidence" value="ECO:0007669"/>
    <property type="project" value="TreeGrafter"/>
</dbReference>
<dbReference type="InterPro" id="IPR023591">
    <property type="entry name" value="Ribosomal_uS2_flav_dom_sf"/>
</dbReference>
<dbReference type="FunFam" id="1.10.287.610:FF:000001">
    <property type="entry name" value="30S ribosomal protein S2"/>
    <property type="match status" value="1"/>
</dbReference>
<dbReference type="NCBIfam" id="TIGR01011">
    <property type="entry name" value="rpsB_bact"/>
    <property type="match status" value="1"/>
</dbReference>
<evidence type="ECO:0000256" key="2">
    <source>
        <dbReference type="ARBA" id="ARBA00022980"/>
    </source>
</evidence>
<dbReference type="Gene3D" id="1.10.287.610">
    <property type="entry name" value="Helix hairpin bin"/>
    <property type="match status" value="1"/>
</dbReference>
<evidence type="ECO:0000313" key="9">
    <source>
        <dbReference type="Proteomes" id="UP000603434"/>
    </source>
</evidence>
<evidence type="ECO:0000256" key="6">
    <source>
        <dbReference type="RuleBase" id="RU003631"/>
    </source>
</evidence>
<feature type="compositionally biased region" description="Basic and acidic residues" evidence="7">
    <location>
        <begin position="289"/>
        <end position="299"/>
    </location>
</feature>
<dbReference type="Gene3D" id="3.40.50.10490">
    <property type="entry name" value="Glucose-6-phosphate isomerase like protein, domain 1"/>
    <property type="match status" value="1"/>
</dbReference>
<name>A0A8J6NNK8_9BACT</name>
<dbReference type="CDD" id="cd01425">
    <property type="entry name" value="RPS2"/>
    <property type="match status" value="1"/>
</dbReference>
<dbReference type="GO" id="GO:0003735">
    <property type="term" value="F:structural constituent of ribosome"/>
    <property type="evidence" value="ECO:0007669"/>
    <property type="project" value="InterPro"/>
</dbReference>
<evidence type="ECO:0000256" key="1">
    <source>
        <dbReference type="ARBA" id="ARBA00006242"/>
    </source>
</evidence>
<proteinExistence type="inferred from homology"/>
<evidence type="ECO:0000256" key="5">
    <source>
        <dbReference type="HAMAP-Rule" id="MF_00291"/>
    </source>
</evidence>
<feature type="compositionally biased region" description="Acidic residues" evidence="7">
    <location>
        <begin position="300"/>
        <end position="311"/>
    </location>
</feature>
<dbReference type="PANTHER" id="PTHR12534">
    <property type="entry name" value="30S RIBOSOMAL PROTEIN S2 PROKARYOTIC AND ORGANELLAR"/>
    <property type="match status" value="1"/>
</dbReference>
<dbReference type="InterPro" id="IPR018130">
    <property type="entry name" value="Ribosomal_uS2_CS"/>
</dbReference>
<keyword evidence="2 5" id="KW-0689">Ribosomal protein</keyword>
<keyword evidence="3 5" id="KW-0687">Ribonucleoprotein</keyword>
<evidence type="ECO:0000313" key="8">
    <source>
        <dbReference type="EMBL" id="MBC8361589.1"/>
    </source>
</evidence>
<dbReference type="PROSITE" id="PS00963">
    <property type="entry name" value="RIBOSOMAL_S2_2"/>
    <property type="match status" value="1"/>
</dbReference>
<protein>
    <recommendedName>
        <fullName evidence="4 5">Small ribosomal subunit protein uS2</fullName>
    </recommendedName>
</protein>
<reference evidence="8 9" key="1">
    <citation type="submission" date="2020-08" db="EMBL/GenBank/DDBJ databases">
        <title>Bridging the membrane lipid divide: bacteria of the FCB group superphylum have the potential to synthesize archaeal ether lipids.</title>
        <authorList>
            <person name="Villanueva L."/>
            <person name="Von Meijenfeldt F.A.B."/>
            <person name="Westbye A.B."/>
            <person name="Yadav S."/>
            <person name="Hopmans E.C."/>
            <person name="Dutilh B.E."/>
            <person name="Sinninghe Damste J.S."/>
        </authorList>
    </citation>
    <scope>NUCLEOTIDE SEQUENCE [LARGE SCALE GENOMIC DNA]</scope>
    <source>
        <strain evidence="8">NIOZ-UU30</strain>
    </source>
</reference>
<dbReference type="GO" id="GO:0006412">
    <property type="term" value="P:translation"/>
    <property type="evidence" value="ECO:0007669"/>
    <property type="project" value="UniProtKB-UniRule"/>
</dbReference>
<dbReference type="InterPro" id="IPR001865">
    <property type="entry name" value="Ribosomal_uS2"/>
</dbReference>
<dbReference type="InterPro" id="IPR005706">
    <property type="entry name" value="Ribosomal_uS2_bac/mit/plastid"/>
</dbReference>
<organism evidence="8 9">
    <name type="scientific">Candidatus Desulfatibia profunda</name>
    <dbReference type="NCBI Taxonomy" id="2841695"/>
    <lineage>
        <taxon>Bacteria</taxon>
        <taxon>Pseudomonadati</taxon>
        <taxon>Thermodesulfobacteriota</taxon>
        <taxon>Desulfobacteria</taxon>
        <taxon>Desulfobacterales</taxon>
        <taxon>Desulfobacterales incertae sedis</taxon>
        <taxon>Candidatus Desulfatibia</taxon>
    </lineage>
</organism>
<feature type="region of interest" description="Disordered" evidence="7">
    <location>
        <begin position="279"/>
        <end position="311"/>
    </location>
</feature>
<accession>A0A8J6NNK8</accession>
<dbReference type="PROSITE" id="PS00962">
    <property type="entry name" value="RIBOSOMAL_S2_1"/>
    <property type="match status" value="1"/>
</dbReference>
<dbReference type="PANTHER" id="PTHR12534:SF0">
    <property type="entry name" value="SMALL RIBOSOMAL SUBUNIT PROTEIN US2M"/>
    <property type="match status" value="1"/>
</dbReference>
<dbReference type="HAMAP" id="MF_00291_B">
    <property type="entry name" value="Ribosomal_uS2_B"/>
    <property type="match status" value="1"/>
</dbReference>